<dbReference type="PANTHER" id="PTHR40633">
    <property type="entry name" value="MATRIX PROTEIN, PUTATIVE (AFU_ORTHOLOGUE AFUA_8G05410)-RELATED"/>
    <property type="match status" value="1"/>
</dbReference>
<gene>
    <name evidence="5" type="ORF">K493DRAFT_54152</name>
</gene>
<evidence type="ECO:0000256" key="3">
    <source>
        <dbReference type="SAM" id="SignalP"/>
    </source>
</evidence>
<keyword evidence="6" id="KW-1185">Reference proteome</keyword>
<evidence type="ECO:0000256" key="1">
    <source>
        <dbReference type="ARBA" id="ARBA00022729"/>
    </source>
</evidence>
<dbReference type="InterPro" id="IPR052982">
    <property type="entry name" value="SRP1/TIP1-like"/>
</dbReference>
<dbReference type="InParanoid" id="A0A1Y1XZ53"/>
<evidence type="ECO:0000259" key="4">
    <source>
        <dbReference type="Pfam" id="PF10342"/>
    </source>
</evidence>
<keyword evidence="1 3" id="KW-0732">Signal</keyword>
<evidence type="ECO:0000256" key="2">
    <source>
        <dbReference type="SAM" id="MobiDB-lite"/>
    </source>
</evidence>
<dbReference type="Pfam" id="PF10342">
    <property type="entry name" value="Kre9_KNH"/>
    <property type="match status" value="1"/>
</dbReference>
<feature type="signal peptide" evidence="3">
    <location>
        <begin position="1"/>
        <end position="25"/>
    </location>
</feature>
<evidence type="ECO:0000313" key="6">
    <source>
        <dbReference type="Proteomes" id="UP000193498"/>
    </source>
</evidence>
<organism evidence="5 6">
    <name type="scientific">Basidiobolus meristosporus CBS 931.73</name>
    <dbReference type="NCBI Taxonomy" id="1314790"/>
    <lineage>
        <taxon>Eukaryota</taxon>
        <taxon>Fungi</taxon>
        <taxon>Fungi incertae sedis</taxon>
        <taxon>Zoopagomycota</taxon>
        <taxon>Entomophthoromycotina</taxon>
        <taxon>Basidiobolomycetes</taxon>
        <taxon>Basidiobolales</taxon>
        <taxon>Basidiobolaceae</taxon>
        <taxon>Basidiobolus</taxon>
    </lineage>
</organism>
<reference evidence="5 6" key="1">
    <citation type="submission" date="2016-07" db="EMBL/GenBank/DDBJ databases">
        <title>Pervasive Adenine N6-methylation of Active Genes in Fungi.</title>
        <authorList>
            <consortium name="DOE Joint Genome Institute"/>
            <person name="Mondo S.J."/>
            <person name="Dannebaum R.O."/>
            <person name="Kuo R.C."/>
            <person name="Labutti K."/>
            <person name="Haridas S."/>
            <person name="Kuo A."/>
            <person name="Salamov A."/>
            <person name="Ahrendt S.R."/>
            <person name="Lipzen A."/>
            <person name="Sullivan W."/>
            <person name="Andreopoulos W.B."/>
            <person name="Clum A."/>
            <person name="Lindquist E."/>
            <person name="Daum C."/>
            <person name="Ramamoorthy G.K."/>
            <person name="Gryganskyi A."/>
            <person name="Culley D."/>
            <person name="Magnuson J.K."/>
            <person name="James T.Y."/>
            <person name="O'Malley M.A."/>
            <person name="Stajich J.E."/>
            <person name="Spatafora J.W."/>
            <person name="Visel A."/>
            <person name="Grigoriev I.V."/>
        </authorList>
    </citation>
    <scope>NUCLEOTIDE SEQUENCE [LARGE SCALE GENOMIC DNA]</scope>
    <source>
        <strain evidence="5 6">CBS 931.73</strain>
    </source>
</reference>
<feature type="region of interest" description="Disordered" evidence="2">
    <location>
        <begin position="118"/>
        <end position="272"/>
    </location>
</feature>
<dbReference type="AlphaFoldDB" id="A0A1Y1XZ53"/>
<dbReference type="EMBL" id="MCFE01000346">
    <property type="protein sequence ID" value="ORX91030.1"/>
    <property type="molecule type" value="Genomic_DNA"/>
</dbReference>
<sequence length="297" mass="29989">MHRPTAQLLIAAAFLARAAVDATLAFTAPLGATWNVGTKHTISWTDNGDGKESPETVNFYLVNGNADALQLVATIASGVNTESGSYEWTIPANIAPGQYAIRANENLQYSPFFTISEADSKPSSAEPTSTVSSSSASSSSPKETSTSASTSTSTSTSTTASTSTSSSTSNTDSSSTATSEETSDATTSTPTESTSTDTDLSSTSSILVSSPSVASSTSESSEELVSSTADASSSEAAATSTPEPTSATSLETSSTTEPESSTTPVPTEDAQNGVGRVIPSVVAISAAMILGFFSNLA</sequence>
<comment type="caution">
    <text evidence="5">The sequence shown here is derived from an EMBL/GenBank/DDBJ whole genome shotgun (WGS) entry which is preliminary data.</text>
</comment>
<dbReference type="PANTHER" id="PTHR40633:SF1">
    <property type="entry name" value="GPI ANCHORED SERINE-THREONINE RICH PROTEIN (AFU_ORTHOLOGUE AFUA_1G03630)"/>
    <property type="match status" value="1"/>
</dbReference>
<feature type="compositionally biased region" description="Low complexity" evidence="2">
    <location>
        <begin position="123"/>
        <end position="269"/>
    </location>
</feature>
<dbReference type="Proteomes" id="UP000193498">
    <property type="component" value="Unassembled WGS sequence"/>
</dbReference>
<dbReference type="InterPro" id="IPR018466">
    <property type="entry name" value="Kre9/Knh1-like_N"/>
</dbReference>
<evidence type="ECO:0000313" key="5">
    <source>
        <dbReference type="EMBL" id="ORX91030.1"/>
    </source>
</evidence>
<accession>A0A1Y1XZ53</accession>
<name>A0A1Y1XZ53_9FUNG</name>
<protein>
    <recommendedName>
        <fullName evidence="4">Yeast cell wall synthesis Kre9/Knh1-like N-terminal domain-containing protein</fullName>
    </recommendedName>
</protein>
<dbReference type="OrthoDB" id="2423596at2759"/>
<feature type="domain" description="Yeast cell wall synthesis Kre9/Knh1-like N-terminal" evidence="4">
    <location>
        <begin position="31"/>
        <end position="115"/>
    </location>
</feature>
<feature type="non-terminal residue" evidence="5">
    <location>
        <position position="1"/>
    </location>
</feature>
<proteinExistence type="predicted"/>
<feature type="chain" id="PRO_5013141475" description="Yeast cell wall synthesis Kre9/Knh1-like N-terminal domain-containing protein" evidence="3">
    <location>
        <begin position="26"/>
        <end position="297"/>
    </location>
</feature>